<evidence type="ECO:0000256" key="5">
    <source>
        <dbReference type="ARBA" id="ARBA00023163"/>
    </source>
</evidence>
<organism evidence="9 10">
    <name type="scientific">Hyaloscypha bicolor E</name>
    <dbReference type="NCBI Taxonomy" id="1095630"/>
    <lineage>
        <taxon>Eukaryota</taxon>
        <taxon>Fungi</taxon>
        <taxon>Dikarya</taxon>
        <taxon>Ascomycota</taxon>
        <taxon>Pezizomycotina</taxon>
        <taxon>Leotiomycetes</taxon>
        <taxon>Helotiales</taxon>
        <taxon>Hyaloscyphaceae</taxon>
        <taxon>Hyaloscypha</taxon>
        <taxon>Hyaloscypha bicolor</taxon>
    </lineage>
</organism>
<dbReference type="InterPro" id="IPR036864">
    <property type="entry name" value="Zn2-C6_fun-type_DNA-bd_sf"/>
</dbReference>
<keyword evidence="2" id="KW-0862">Zinc</keyword>
<dbReference type="OrthoDB" id="2593732at2759"/>
<evidence type="ECO:0000256" key="3">
    <source>
        <dbReference type="ARBA" id="ARBA00023015"/>
    </source>
</evidence>
<dbReference type="InterPro" id="IPR001138">
    <property type="entry name" value="Zn2Cys6_DnaBD"/>
</dbReference>
<dbReference type="GeneID" id="36591022"/>
<dbReference type="Proteomes" id="UP000235371">
    <property type="component" value="Unassembled WGS sequence"/>
</dbReference>
<feature type="compositionally biased region" description="Low complexity" evidence="7">
    <location>
        <begin position="591"/>
        <end position="612"/>
    </location>
</feature>
<evidence type="ECO:0000259" key="8">
    <source>
        <dbReference type="PROSITE" id="PS50048"/>
    </source>
</evidence>
<dbReference type="PROSITE" id="PS00463">
    <property type="entry name" value="ZN2_CY6_FUNGAL_1"/>
    <property type="match status" value="1"/>
</dbReference>
<protein>
    <recommendedName>
        <fullName evidence="8">Zn(2)-C6 fungal-type domain-containing protein</fullName>
    </recommendedName>
</protein>
<gene>
    <name evidence="9" type="ORF">K444DRAFT_628674</name>
</gene>
<proteinExistence type="predicted"/>
<dbReference type="EMBL" id="KZ613786">
    <property type="protein sequence ID" value="PMD61657.1"/>
    <property type="molecule type" value="Genomic_DNA"/>
</dbReference>
<accession>A0A2J6TF52</accession>
<feature type="compositionally biased region" description="Low complexity" evidence="7">
    <location>
        <begin position="498"/>
        <end position="509"/>
    </location>
</feature>
<dbReference type="GO" id="GO:0003677">
    <property type="term" value="F:DNA binding"/>
    <property type="evidence" value="ECO:0007669"/>
    <property type="project" value="UniProtKB-KW"/>
</dbReference>
<evidence type="ECO:0000256" key="7">
    <source>
        <dbReference type="SAM" id="MobiDB-lite"/>
    </source>
</evidence>
<dbReference type="InParanoid" id="A0A2J6TF52"/>
<dbReference type="GO" id="GO:0008270">
    <property type="term" value="F:zinc ion binding"/>
    <property type="evidence" value="ECO:0007669"/>
    <property type="project" value="InterPro"/>
</dbReference>
<evidence type="ECO:0000256" key="6">
    <source>
        <dbReference type="ARBA" id="ARBA00023242"/>
    </source>
</evidence>
<dbReference type="PROSITE" id="PS50048">
    <property type="entry name" value="ZN2_CY6_FUNGAL_2"/>
    <property type="match status" value="1"/>
</dbReference>
<keyword evidence="5" id="KW-0804">Transcription</keyword>
<dbReference type="CDD" id="cd00067">
    <property type="entry name" value="GAL4"/>
    <property type="match status" value="1"/>
</dbReference>
<feature type="region of interest" description="Disordered" evidence="7">
    <location>
        <begin position="588"/>
        <end position="675"/>
    </location>
</feature>
<reference evidence="9 10" key="1">
    <citation type="submission" date="2016-04" db="EMBL/GenBank/DDBJ databases">
        <title>A degradative enzymes factory behind the ericoid mycorrhizal symbiosis.</title>
        <authorList>
            <consortium name="DOE Joint Genome Institute"/>
            <person name="Martino E."/>
            <person name="Morin E."/>
            <person name="Grelet G."/>
            <person name="Kuo A."/>
            <person name="Kohler A."/>
            <person name="Daghino S."/>
            <person name="Barry K."/>
            <person name="Choi C."/>
            <person name="Cichocki N."/>
            <person name="Clum A."/>
            <person name="Copeland A."/>
            <person name="Hainaut M."/>
            <person name="Haridas S."/>
            <person name="Labutti K."/>
            <person name="Lindquist E."/>
            <person name="Lipzen A."/>
            <person name="Khouja H.-R."/>
            <person name="Murat C."/>
            <person name="Ohm R."/>
            <person name="Olson A."/>
            <person name="Spatafora J."/>
            <person name="Veneault-Fourrey C."/>
            <person name="Henrissat B."/>
            <person name="Grigoriev I."/>
            <person name="Martin F."/>
            <person name="Perotto S."/>
        </authorList>
    </citation>
    <scope>NUCLEOTIDE SEQUENCE [LARGE SCALE GENOMIC DNA]</scope>
    <source>
        <strain evidence="9 10">E</strain>
    </source>
</reference>
<dbReference type="STRING" id="1095630.A0A2J6TF52"/>
<feature type="compositionally biased region" description="Polar residues" evidence="7">
    <location>
        <begin position="613"/>
        <end position="623"/>
    </location>
</feature>
<evidence type="ECO:0000256" key="2">
    <source>
        <dbReference type="ARBA" id="ARBA00022833"/>
    </source>
</evidence>
<dbReference type="Gene3D" id="4.10.240.10">
    <property type="entry name" value="Zn(2)-C6 fungal-type DNA-binding domain"/>
    <property type="match status" value="1"/>
</dbReference>
<dbReference type="RefSeq" id="XP_024738561.1">
    <property type="nucleotide sequence ID" value="XM_024882945.1"/>
</dbReference>
<name>A0A2J6TF52_9HELO</name>
<dbReference type="SMART" id="SM00066">
    <property type="entry name" value="GAL4"/>
    <property type="match status" value="1"/>
</dbReference>
<keyword evidence="10" id="KW-1185">Reference proteome</keyword>
<evidence type="ECO:0000313" key="10">
    <source>
        <dbReference type="Proteomes" id="UP000235371"/>
    </source>
</evidence>
<keyword evidence="6" id="KW-0539">Nucleus</keyword>
<keyword evidence="3" id="KW-0805">Transcription regulation</keyword>
<evidence type="ECO:0000313" key="9">
    <source>
        <dbReference type="EMBL" id="PMD61657.1"/>
    </source>
</evidence>
<dbReference type="InterPro" id="IPR052360">
    <property type="entry name" value="Transcr_Regulatory_Proteins"/>
</dbReference>
<feature type="compositionally biased region" description="Polar residues" evidence="7">
    <location>
        <begin position="650"/>
        <end position="664"/>
    </location>
</feature>
<sequence>MTDPDKRRQDPTRVRYPKVKTGCITCRNRRVKCDETRPSCLRCRKYGTECGGYLPGRRRPPSSAYGSFATQARALVPKDQSSAQVILQPAMSLFETDLEHRYFRLFSDHIATEICPYFNPESWSRMILQACATEASIRHAAVAIGALGKTYEIAQAGLCSVTGQKFPSTLGQLPAPRVSIENRSVEEIVASANLVAEAHEHHRAALEQYDKAIKRMRNDISCGGDTLRTTLLICIVIICFEAIHGNHISAAAQLQSGLALLQEWMSKQPDARHHPQGFSSPAPDDVEDYLVQTFGRMEIQSMSVFDPRPVETHQALKGEGKQEVQQMPTPFASVEQARVYLDLITRRLMHYNHSIHPRGGQRKLPPQQIPMPWANQSVPQPMPWIDGKIPLPNTTSTLSSADIHAEQASLTQELTTWTEAFAPLLSLSRTLGGQDAISALTLLVSAITSQISLGAAFFINESAYDVFLPAFKTIVQSSSLLLSLLEQQQLSKPPPSFAPTASSPSSSHSPQKEASERTERGLALRFSFDIAVVPSLYTVVIKCRDPHIRRAALKLLDRYPRREGVWDSVAVAGLGRWVMALEEEGALRWQSASPPDTTTTSTSPHPIPESTSNPNPKQKSNPTHPAPGSGSGFRHASPASTPLSRHETPPGTSTSREGSYSDGTRVSEKPPREYPIIPEEMRVRKAAMRFDLLARRANMSCMQMDFKSGDFVEKTEVFRW</sequence>
<feature type="domain" description="Zn(2)-C6 fungal-type" evidence="8">
    <location>
        <begin position="22"/>
        <end position="50"/>
    </location>
</feature>
<dbReference type="Pfam" id="PF00172">
    <property type="entry name" value="Zn_clus"/>
    <property type="match status" value="1"/>
</dbReference>
<evidence type="ECO:0000256" key="1">
    <source>
        <dbReference type="ARBA" id="ARBA00022723"/>
    </source>
</evidence>
<dbReference type="PANTHER" id="PTHR36206:SF4">
    <property type="entry name" value="HYPOTHETICAL CONSERVED PROTEIN (EUROFUNG)-RELATED"/>
    <property type="match status" value="1"/>
</dbReference>
<dbReference type="PANTHER" id="PTHR36206">
    <property type="entry name" value="ASPERCRYPTIN BIOSYNTHESIS CLUSTER-SPECIFIC TRANSCRIPTION REGULATOR ATNN-RELATED"/>
    <property type="match status" value="1"/>
</dbReference>
<dbReference type="AlphaFoldDB" id="A0A2J6TF52"/>
<evidence type="ECO:0000256" key="4">
    <source>
        <dbReference type="ARBA" id="ARBA00023125"/>
    </source>
</evidence>
<feature type="region of interest" description="Disordered" evidence="7">
    <location>
        <begin position="492"/>
        <end position="516"/>
    </location>
</feature>
<keyword evidence="1" id="KW-0479">Metal-binding</keyword>
<keyword evidence="4" id="KW-0238">DNA-binding</keyword>
<dbReference type="GO" id="GO:0000981">
    <property type="term" value="F:DNA-binding transcription factor activity, RNA polymerase II-specific"/>
    <property type="evidence" value="ECO:0007669"/>
    <property type="project" value="InterPro"/>
</dbReference>
<dbReference type="SUPFAM" id="SSF57701">
    <property type="entry name" value="Zn2/Cys6 DNA-binding domain"/>
    <property type="match status" value="1"/>
</dbReference>